<dbReference type="InterPro" id="IPR048538">
    <property type="entry name" value="Rrn7_cyclin_C"/>
</dbReference>
<evidence type="ECO:0000256" key="5">
    <source>
        <dbReference type="ARBA" id="ARBA00022833"/>
    </source>
</evidence>
<evidence type="ECO:0000256" key="8">
    <source>
        <dbReference type="ARBA" id="ARBA00023163"/>
    </source>
</evidence>
<evidence type="ECO:0000256" key="2">
    <source>
        <dbReference type="ARBA" id="ARBA00006899"/>
    </source>
</evidence>
<accession>A0ABD3VV78</accession>
<organism evidence="12 13">
    <name type="scientific">Sinanodonta woodiana</name>
    <name type="common">Chinese pond mussel</name>
    <name type="synonym">Anodonta woodiana</name>
    <dbReference type="NCBI Taxonomy" id="1069815"/>
    <lineage>
        <taxon>Eukaryota</taxon>
        <taxon>Metazoa</taxon>
        <taxon>Spiralia</taxon>
        <taxon>Lophotrochozoa</taxon>
        <taxon>Mollusca</taxon>
        <taxon>Bivalvia</taxon>
        <taxon>Autobranchia</taxon>
        <taxon>Heteroconchia</taxon>
        <taxon>Palaeoheterodonta</taxon>
        <taxon>Unionida</taxon>
        <taxon>Unionoidea</taxon>
        <taxon>Unionidae</taxon>
        <taxon>Unioninae</taxon>
        <taxon>Sinanodonta</taxon>
    </lineage>
</organism>
<evidence type="ECO:0000256" key="9">
    <source>
        <dbReference type="ARBA" id="ARBA00023242"/>
    </source>
</evidence>
<keyword evidence="3" id="KW-0479">Metal-binding</keyword>
<evidence type="ECO:0008006" key="14">
    <source>
        <dbReference type="Google" id="ProtNLM"/>
    </source>
</evidence>
<keyword evidence="4" id="KW-0863">Zinc-finger</keyword>
<dbReference type="AlphaFoldDB" id="A0ABD3VV78"/>
<dbReference type="InterPro" id="IPR048540">
    <property type="entry name" value="Rrn7_cyclin_N"/>
</dbReference>
<dbReference type="GO" id="GO:0008270">
    <property type="term" value="F:zinc ion binding"/>
    <property type="evidence" value="ECO:0007669"/>
    <property type="project" value="UniProtKB-KW"/>
</dbReference>
<dbReference type="EMBL" id="JBJQND010000010">
    <property type="protein sequence ID" value="KAL3864397.1"/>
    <property type="molecule type" value="Genomic_DNA"/>
</dbReference>
<name>A0ABD3VV78_SINWO</name>
<keyword evidence="8" id="KW-0804">Transcription</keyword>
<keyword evidence="6" id="KW-0805">Transcription regulation</keyword>
<feature type="domain" description="Rrn7/TAF1B C-terminal cyclin" evidence="11">
    <location>
        <begin position="298"/>
        <end position="429"/>
    </location>
</feature>
<sequence>MPTCAVCGDTEFNEEHGLFYCTTCSTQSQDIRVEEREEEMPNEVNYGSRIKEKSNKQKEKVKIKHDLGRPWSTYEAFQIIIQRQVEALIKKGAKPVLKDAVFKLWMTYLAKLGVAFTSQPKMMSLARHERQREKYPGSLENPRVKDVRKAISMQKLYGMSKKVAEAQIEKQDLALNLNAEEFYEGDNPQEEEVEIDNISVCPSSMGWMEPKEGDDFKAYLNKKQRERKLFRTRPERMDMLKTVCLCYLGLLFTNNATTLSDILRWITNRTFPYLDLVSILPSDMKRFVGDDKLFGSRKIPTLRSLQKGVGNLAVFLELKNFPEIPITQLISRYIQQLDLPAEMHGYVMGLVQCQDFTWQYKPELLNQRLPFWEGMAMSYIIITLKLLLGLDDTTERMISNYAAELANVLQSRHQLFVWEDWCKHIDQKLVSCHTLPSMNLSELNTVDGVLKQYNDWKQGEPKVEVHFSQKLRKFRQDTKDLLQKSFTQLAEKWSIDKQIKTLFRKETDVTEDQTENNGDYYDHQISFTRESQSSQLGDKRLANQSEEKNVHESFYDPDLMSTLIDADPVGFLLGEGDLSGLGSDLILEPLFPSYMTDKSKCFQTSTLKYITNPDTFLDNLGNMGLTKTTMNSCQESSSEEDSESVQDAEEIEKGYGSADLFSSQGFVSSKTLRLNKRKRSHNHSIRKSVYQLIKSQMSSNVQIIDRRRYEELIGLLTVAHERFLLNFDKTGETISHSMKWLLKVCSTLIGSSEAELECEVRKFEVALIADMENLSKMGTFQLRRINTRQNYVHKRLKTFT</sequence>
<evidence type="ECO:0000313" key="13">
    <source>
        <dbReference type="Proteomes" id="UP001634394"/>
    </source>
</evidence>
<keyword evidence="5" id="KW-0862">Zinc</keyword>
<keyword evidence="7" id="KW-0238">DNA-binding</keyword>
<evidence type="ECO:0000256" key="7">
    <source>
        <dbReference type="ARBA" id="ARBA00023125"/>
    </source>
</evidence>
<comment type="similarity">
    <text evidence="2">Belongs to the RRN7/TAF1B family.</text>
</comment>
<comment type="caution">
    <text evidence="12">The sequence shown here is derived from an EMBL/GenBank/DDBJ whole genome shotgun (WGS) entry which is preliminary data.</text>
</comment>
<dbReference type="GO" id="GO:0003677">
    <property type="term" value="F:DNA binding"/>
    <property type="evidence" value="ECO:0007669"/>
    <property type="project" value="UniProtKB-KW"/>
</dbReference>
<evidence type="ECO:0000256" key="6">
    <source>
        <dbReference type="ARBA" id="ARBA00023015"/>
    </source>
</evidence>
<dbReference type="Pfam" id="PF20644">
    <property type="entry name" value="Rrn7_cyclin_N"/>
    <property type="match status" value="1"/>
</dbReference>
<proteinExistence type="inferred from homology"/>
<dbReference type="Proteomes" id="UP001634394">
    <property type="component" value="Unassembled WGS sequence"/>
</dbReference>
<evidence type="ECO:0000256" key="1">
    <source>
        <dbReference type="ARBA" id="ARBA00004604"/>
    </source>
</evidence>
<keyword evidence="13" id="KW-1185">Reference proteome</keyword>
<reference evidence="12 13" key="1">
    <citation type="submission" date="2024-11" db="EMBL/GenBank/DDBJ databases">
        <title>Chromosome-level genome assembly of the freshwater bivalve Anodonta woodiana.</title>
        <authorList>
            <person name="Chen X."/>
        </authorList>
    </citation>
    <scope>NUCLEOTIDE SEQUENCE [LARGE SCALE GENOMIC DNA]</scope>
    <source>
        <strain evidence="12">MN2024</strain>
        <tissue evidence="12">Gills</tissue>
    </source>
</reference>
<evidence type="ECO:0000259" key="11">
    <source>
        <dbReference type="Pfam" id="PF20645"/>
    </source>
</evidence>
<protein>
    <recommendedName>
        <fullName evidence="14">TATA box-binding protein-associated factor RNA polymerase I subunit B</fullName>
    </recommendedName>
</protein>
<feature type="domain" description="Rrn7/TAF1B N-terminal cyclin" evidence="10">
    <location>
        <begin position="223"/>
        <end position="282"/>
    </location>
</feature>
<dbReference type="GO" id="GO:0005730">
    <property type="term" value="C:nucleolus"/>
    <property type="evidence" value="ECO:0007669"/>
    <property type="project" value="UniProtKB-SubCell"/>
</dbReference>
<dbReference type="InterPro" id="IPR033599">
    <property type="entry name" value="TAF1B/Rrn7"/>
</dbReference>
<dbReference type="PANTHER" id="PTHR31576">
    <property type="entry name" value="TATA BOX-BINDING PROTEIN-ASSOCIATED FACTOR RNA POLYMERASE I SUBUNIT B"/>
    <property type="match status" value="1"/>
</dbReference>
<evidence type="ECO:0000313" key="12">
    <source>
        <dbReference type="EMBL" id="KAL3864397.1"/>
    </source>
</evidence>
<keyword evidence="9" id="KW-0539">Nucleus</keyword>
<evidence type="ECO:0000256" key="4">
    <source>
        <dbReference type="ARBA" id="ARBA00022771"/>
    </source>
</evidence>
<dbReference type="Pfam" id="PF20645">
    <property type="entry name" value="Rrn7_cyclin_C"/>
    <property type="match status" value="1"/>
</dbReference>
<dbReference type="PANTHER" id="PTHR31576:SF2">
    <property type="entry name" value="TATA BOX-BINDING PROTEIN-ASSOCIATED FACTOR RNA POLYMERASE I SUBUNIT B"/>
    <property type="match status" value="1"/>
</dbReference>
<evidence type="ECO:0000259" key="10">
    <source>
        <dbReference type="Pfam" id="PF20644"/>
    </source>
</evidence>
<comment type="subcellular location">
    <subcellularLocation>
        <location evidence="1">Nucleus</location>
        <location evidence="1">Nucleolus</location>
    </subcellularLocation>
</comment>
<gene>
    <name evidence="12" type="ORF">ACJMK2_006084</name>
</gene>
<evidence type="ECO:0000256" key="3">
    <source>
        <dbReference type="ARBA" id="ARBA00022723"/>
    </source>
</evidence>